<feature type="binding site" evidence="13">
    <location>
        <position position="251"/>
    </location>
    <ligand>
        <name>Fe cation</name>
        <dbReference type="ChEBI" id="CHEBI:24875"/>
        <label>1</label>
    </ligand>
</feature>
<dbReference type="GO" id="GO:0019310">
    <property type="term" value="P:inositol catabolic process"/>
    <property type="evidence" value="ECO:0007669"/>
    <property type="project" value="UniProtKB-UniRule"/>
</dbReference>
<keyword evidence="17" id="KW-1185">Reference proteome</keyword>
<keyword evidence="7 13" id="KW-0479">Metal-binding</keyword>
<evidence type="ECO:0000256" key="4">
    <source>
        <dbReference type="ARBA" id="ARBA00011919"/>
    </source>
</evidence>
<proteinExistence type="inferred from homology"/>
<evidence type="ECO:0000256" key="11">
    <source>
        <dbReference type="ARBA" id="ARBA00048271"/>
    </source>
</evidence>
<feature type="binding site" evidence="12">
    <location>
        <begin position="172"/>
        <end position="173"/>
    </location>
    <ligand>
        <name>substrate</name>
    </ligand>
</feature>
<feature type="binding site" evidence="12">
    <location>
        <position position="45"/>
    </location>
    <ligand>
        <name>substrate</name>
    </ligand>
</feature>
<dbReference type="EMBL" id="JATAAI010000074">
    <property type="protein sequence ID" value="KAK1732309.1"/>
    <property type="molecule type" value="Genomic_DNA"/>
</dbReference>
<feature type="binding site" evidence="12">
    <location>
        <position position="146"/>
    </location>
    <ligand>
        <name>substrate</name>
    </ligand>
</feature>
<dbReference type="AlphaFoldDB" id="A0AAD8XR64"/>
<comment type="subcellular location">
    <subcellularLocation>
        <location evidence="1 14">Cytoplasm</location>
    </subcellularLocation>
</comment>
<sequence length="322" mass="37546">MKLQISISKHHRHQTPSTTMEAPAMMPPPSIKSINTSIKNEEEFRTYSITDTSERVIQHYKDMRTNQTVEFYNRMENNKYSFENGAYRRLMTIEEAFVELENYVDASDPDMDLPNLLHLLQTAEGIRNAGHPDWLQLVGLLHDVGKIMFLWGDGADGQDGYSPKGKQWALGGDTWVVGCRIPNEAVVFPEFNPLNPDMSNPQYNTKYGIYEQNCGLDELRFAWGHDEYMYRMLVANDCSIPREGLDMVRYHSAYPCHDKGAYRHLMKPDDYERIKWVQLFNKFDLYTKDGNNELRGEKMKEQLWPYYLGLLEKYGLGGKLKW</sequence>
<feature type="binding site" evidence="13">
    <location>
        <position position="143"/>
    </location>
    <ligand>
        <name>Fe cation</name>
        <dbReference type="ChEBI" id="CHEBI:24875"/>
        <label>1</label>
    </ligand>
</feature>
<name>A0AAD8XR64_9STRA</name>
<dbReference type="GO" id="GO:0005737">
    <property type="term" value="C:cytoplasm"/>
    <property type="evidence" value="ECO:0007669"/>
    <property type="project" value="UniProtKB-SubCell"/>
</dbReference>
<evidence type="ECO:0000313" key="17">
    <source>
        <dbReference type="Proteomes" id="UP001224775"/>
    </source>
</evidence>
<evidence type="ECO:0000256" key="9">
    <source>
        <dbReference type="ARBA" id="ARBA00023004"/>
    </source>
</evidence>
<dbReference type="SUPFAM" id="SSF109604">
    <property type="entry name" value="HD-domain/PDEase-like"/>
    <property type="match status" value="1"/>
</dbReference>
<feature type="binding site" evidence="13">
    <location>
        <position position="118"/>
    </location>
    <ligand>
        <name>Fe cation</name>
        <dbReference type="ChEBI" id="CHEBI:24875"/>
        <label>1</label>
    </ligand>
</feature>
<evidence type="ECO:0000256" key="10">
    <source>
        <dbReference type="ARBA" id="ARBA00029668"/>
    </source>
</evidence>
<keyword evidence="6 14" id="KW-0963">Cytoplasm</keyword>
<gene>
    <name evidence="16" type="ORF">QTG54_017009</name>
</gene>
<feature type="compositionally biased region" description="Low complexity" evidence="15">
    <location>
        <begin position="15"/>
        <end position="24"/>
    </location>
</feature>
<comment type="caution">
    <text evidence="16">The sequence shown here is derived from an EMBL/GenBank/DDBJ whole genome shotgun (WGS) entry which is preliminary data.</text>
</comment>
<dbReference type="GO" id="GO:0005506">
    <property type="term" value="F:iron ion binding"/>
    <property type="evidence" value="ECO:0007669"/>
    <property type="project" value="InterPro"/>
</dbReference>
<evidence type="ECO:0000256" key="2">
    <source>
        <dbReference type="ARBA" id="ARBA00005167"/>
    </source>
</evidence>
<dbReference type="PANTHER" id="PTHR12588:SF0">
    <property type="entry name" value="INOSITOL OXYGENASE"/>
    <property type="match status" value="1"/>
</dbReference>
<organism evidence="16 17">
    <name type="scientific">Skeletonema marinoi</name>
    <dbReference type="NCBI Taxonomy" id="267567"/>
    <lineage>
        <taxon>Eukaryota</taxon>
        <taxon>Sar</taxon>
        <taxon>Stramenopiles</taxon>
        <taxon>Ochrophyta</taxon>
        <taxon>Bacillariophyta</taxon>
        <taxon>Coscinodiscophyceae</taxon>
        <taxon>Thalassiosirophycidae</taxon>
        <taxon>Thalassiosirales</taxon>
        <taxon>Skeletonemataceae</taxon>
        <taxon>Skeletonema</taxon>
        <taxon>Skeletonema marinoi-dohrnii complex</taxon>
    </lineage>
</organism>
<feature type="region of interest" description="Disordered" evidence="15">
    <location>
        <begin position="1"/>
        <end position="28"/>
    </location>
</feature>
<comment type="catalytic activity">
    <reaction evidence="11 14">
        <text>myo-inositol + O2 = D-glucuronate + H2O + H(+)</text>
        <dbReference type="Rhea" id="RHEA:23696"/>
        <dbReference type="ChEBI" id="CHEBI:15377"/>
        <dbReference type="ChEBI" id="CHEBI:15378"/>
        <dbReference type="ChEBI" id="CHEBI:15379"/>
        <dbReference type="ChEBI" id="CHEBI:17268"/>
        <dbReference type="ChEBI" id="CHEBI:58720"/>
        <dbReference type="EC" id="1.13.99.1"/>
    </reaction>
</comment>
<evidence type="ECO:0000256" key="12">
    <source>
        <dbReference type="PIRSR" id="PIRSR607828-1"/>
    </source>
</evidence>
<evidence type="ECO:0000313" key="16">
    <source>
        <dbReference type="EMBL" id="KAK1732309.1"/>
    </source>
</evidence>
<dbReference type="GO" id="GO:0050113">
    <property type="term" value="F:inositol oxygenase activity"/>
    <property type="evidence" value="ECO:0007669"/>
    <property type="project" value="UniProtKB-UniRule"/>
</dbReference>
<dbReference type="Gene3D" id="1.10.3210.10">
    <property type="entry name" value="Hypothetical protein af1432"/>
    <property type="match status" value="1"/>
</dbReference>
<feature type="binding site" evidence="12">
    <location>
        <begin position="251"/>
        <end position="252"/>
    </location>
    <ligand>
        <name>substrate</name>
    </ligand>
</feature>
<evidence type="ECO:0000256" key="6">
    <source>
        <dbReference type="ARBA" id="ARBA00022490"/>
    </source>
</evidence>
<feature type="binding site" evidence="12">
    <location>
        <begin position="105"/>
        <end position="107"/>
    </location>
    <ligand>
        <name>substrate</name>
    </ligand>
</feature>
<protein>
    <recommendedName>
        <fullName evidence="5 14">Inositol oxygenase</fullName>
        <ecNumber evidence="4 14">1.13.99.1</ecNumber>
    </recommendedName>
    <alternativeName>
        <fullName evidence="10 14">Myo-inositol oxygenase</fullName>
    </alternativeName>
</protein>
<comment type="pathway">
    <text evidence="2 14">Polyol metabolism; myo-inositol degradation into D-glucuronate; D-glucuronate from myo-inositol: step 1/1.</text>
</comment>
<comment type="similarity">
    <text evidence="3 14">Belongs to the myo-inositol oxygenase family.</text>
</comment>
<comment type="cofactor">
    <cofactor evidence="13 14">
        <name>Fe cation</name>
        <dbReference type="ChEBI" id="CHEBI:24875"/>
    </cofactor>
    <text evidence="13 14">Binds 2 iron ions per subunit.</text>
</comment>
<dbReference type="EC" id="1.13.99.1" evidence="4 14"/>
<dbReference type="Proteomes" id="UP001224775">
    <property type="component" value="Unassembled WGS sequence"/>
</dbReference>
<evidence type="ECO:0000256" key="1">
    <source>
        <dbReference type="ARBA" id="ARBA00004496"/>
    </source>
</evidence>
<evidence type="ECO:0000256" key="7">
    <source>
        <dbReference type="ARBA" id="ARBA00022723"/>
    </source>
</evidence>
<evidence type="ECO:0000256" key="15">
    <source>
        <dbReference type="SAM" id="MobiDB-lite"/>
    </source>
</evidence>
<evidence type="ECO:0000256" key="13">
    <source>
        <dbReference type="PIRSR" id="PIRSR607828-2"/>
    </source>
</evidence>
<dbReference type="InterPro" id="IPR007828">
    <property type="entry name" value="Inositol_oxygenase"/>
</dbReference>
<dbReference type="PANTHER" id="PTHR12588">
    <property type="entry name" value="MYOINOSITOL OXYGENASE"/>
    <property type="match status" value="1"/>
</dbReference>
<keyword evidence="9 13" id="KW-0408">Iron</keyword>
<evidence type="ECO:0000256" key="14">
    <source>
        <dbReference type="RuleBase" id="RU367039"/>
    </source>
</evidence>
<feature type="binding site" evidence="13">
    <location>
        <position position="284"/>
    </location>
    <ligand>
        <name>Fe cation</name>
        <dbReference type="ChEBI" id="CHEBI:24875"/>
        <label>1</label>
    </ligand>
</feature>
<feature type="binding site" evidence="13">
    <location>
        <position position="225"/>
    </location>
    <ligand>
        <name>Fe cation</name>
        <dbReference type="ChEBI" id="CHEBI:24875"/>
        <label>1</label>
    </ligand>
</feature>
<feature type="binding site" evidence="13">
    <location>
        <position position="142"/>
    </location>
    <ligand>
        <name>Fe cation</name>
        <dbReference type="ChEBI" id="CHEBI:24875"/>
        <label>1</label>
    </ligand>
</feature>
<keyword evidence="8 14" id="KW-0560">Oxidoreductase</keyword>
<evidence type="ECO:0000256" key="5">
    <source>
        <dbReference type="ARBA" id="ARBA00019269"/>
    </source>
</evidence>
<accession>A0AAD8XR64</accession>
<dbReference type="Pfam" id="PF05153">
    <property type="entry name" value="MIOX"/>
    <property type="match status" value="1"/>
</dbReference>
<reference evidence="16" key="1">
    <citation type="submission" date="2023-06" db="EMBL/GenBank/DDBJ databases">
        <title>Survivors Of The Sea: Transcriptome response of Skeletonema marinoi to long-term dormancy.</title>
        <authorList>
            <person name="Pinder M.I.M."/>
            <person name="Kourtchenko O."/>
            <person name="Robertson E.K."/>
            <person name="Larsson T."/>
            <person name="Maumus F."/>
            <person name="Osuna-Cruz C.M."/>
            <person name="Vancaester E."/>
            <person name="Stenow R."/>
            <person name="Vandepoele K."/>
            <person name="Ploug H."/>
            <person name="Bruchert V."/>
            <person name="Godhe A."/>
            <person name="Topel M."/>
        </authorList>
    </citation>
    <scope>NUCLEOTIDE SEQUENCE</scope>
    <source>
        <strain evidence="16">R05AC</strain>
    </source>
</reference>
<evidence type="ECO:0000256" key="3">
    <source>
        <dbReference type="ARBA" id="ARBA00005286"/>
    </source>
</evidence>
<evidence type="ECO:0000256" key="8">
    <source>
        <dbReference type="ARBA" id="ARBA00023002"/>
    </source>
</evidence>